<organism evidence="2 3">
    <name type="scientific">Metabacillus indicus</name>
    <name type="common">Bacillus indicus</name>
    <dbReference type="NCBI Taxonomy" id="246786"/>
    <lineage>
        <taxon>Bacteria</taxon>
        <taxon>Bacillati</taxon>
        <taxon>Bacillota</taxon>
        <taxon>Bacilli</taxon>
        <taxon>Bacillales</taxon>
        <taxon>Bacillaceae</taxon>
        <taxon>Metabacillus</taxon>
    </lineage>
</organism>
<evidence type="ECO:0000256" key="1">
    <source>
        <dbReference type="SAM" id="Phobius"/>
    </source>
</evidence>
<keyword evidence="1" id="KW-0812">Transmembrane</keyword>
<keyword evidence="1" id="KW-1133">Transmembrane helix</keyword>
<dbReference type="Gene3D" id="3.40.50.1110">
    <property type="entry name" value="SGNH hydrolase"/>
    <property type="match status" value="1"/>
</dbReference>
<evidence type="ECO:0000313" key="3">
    <source>
        <dbReference type="Proteomes" id="UP000028549"/>
    </source>
</evidence>
<proteinExistence type="predicted"/>
<dbReference type="InterPro" id="IPR036514">
    <property type="entry name" value="SGNH_hydro_sf"/>
</dbReference>
<keyword evidence="3" id="KW-1185">Reference proteome</keyword>
<dbReference type="SUPFAM" id="SSF52266">
    <property type="entry name" value="SGNH hydrolase"/>
    <property type="match status" value="1"/>
</dbReference>
<gene>
    <name evidence="2" type="ORF">GS18_0213945</name>
</gene>
<feature type="transmembrane region" description="Helical" evidence="1">
    <location>
        <begin position="5"/>
        <end position="24"/>
    </location>
</feature>
<sequence>MKRLWVLLICMFCAIIIMVGYLHWQEKISAQASISNVEKSESKDINSLTASGSQNVKDYTKNLPPNLKIMIEDASNKGKKIKFVIYGSETTSNNKNAWPNILKTEMNEAYGSVFEFIIISEKDKTSKEVVNENLFEKVTKENPDVLLFEPFLLKDNGEVGIINTLLNIEDMIADLKEKNEDVFVMLQPPHPLYNATFYPKEVQEFKQFALAEGYIYLDHWQSWPKQNDSELKQYLSEDNAKPNDKGNRVWADYLAQYFISR</sequence>
<dbReference type="EMBL" id="JNVC02000005">
    <property type="protein sequence ID" value="KEZ52173.1"/>
    <property type="molecule type" value="Genomic_DNA"/>
</dbReference>
<reference evidence="2 3" key="1">
    <citation type="journal article" date="2005" name="Int. J. Syst. Evol. Microbiol.">
        <title>Bacillus cibi sp. nov., isolated from jeotgal, a traditional Korean fermented seafood.</title>
        <authorList>
            <person name="Yoon J.H."/>
            <person name="Lee C.H."/>
            <person name="Oh T.K."/>
        </authorList>
    </citation>
    <scope>NUCLEOTIDE SEQUENCE [LARGE SCALE GENOMIC DNA]</scope>
    <source>
        <strain evidence="2 3">DSM 16189</strain>
    </source>
</reference>
<keyword evidence="1" id="KW-0472">Membrane</keyword>
<evidence type="ECO:0008006" key="4">
    <source>
        <dbReference type="Google" id="ProtNLM"/>
    </source>
</evidence>
<name>A0A084GXW1_METID</name>
<dbReference type="CDD" id="cd00229">
    <property type="entry name" value="SGNH_hydrolase"/>
    <property type="match status" value="1"/>
</dbReference>
<dbReference type="AlphaFoldDB" id="A0A084GXW1"/>
<protein>
    <recommendedName>
        <fullName evidence="4">EpsX protein</fullName>
    </recommendedName>
</protein>
<evidence type="ECO:0000313" key="2">
    <source>
        <dbReference type="EMBL" id="KEZ52173.1"/>
    </source>
</evidence>
<comment type="caution">
    <text evidence="2">The sequence shown here is derived from an EMBL/GenBank/DDBJ whole genome shotgun (WGS) entry which is preliminary data.</text>
</comment>
<accession>A0A084GXW1</accession>
<dbReference type="Proteomes" id="UP000028549">
    <property type="component" value="Unassembled WGS sequence"/>
</dbReference>
<dbReference type="STRING" id="246786.GS18_0213945"/>